<evidence type="ECO:0000313" key="2">
    <source>
        <dbReference type="Proteomes" id="UP000178735"/>
    </source>
</evidence>
<dbReference type="AlphaFoldDB" id="A0A1F7WQP9"/>
<gene>
    <name evidence="1" type="ORF">A2008_09310</name>
</gene>
<name>A0A1F7WQP9_9BACT</name>
<comment type="caution">
    <text evidence="1">The sequence shown here is derived from an EMBL/GenBank/DDBJ whole genome shotgun (WGS) entry which is preliminary data.</text>
</comment>
<dbReference type="EMBL" id="MGFH01000144">
    <property type="protein sequence ID" value="OGM04415.1"/>
    <property type="molecule type" value="Genomic_DNA"/>
</dbReference>
<dbReference type="Proteomes" id="UP000178735">
    <property type="component" value="Unassembled WGS sequence"/>
</dbReference>
<accession>A0A1F7WQP9</accession>
<sequence>MELYYFTPSAQTSEPNAFEFEGSKIGNSNVITSVRNDFVKSSSNHINVDEIVLEKMFAHIKSIEEKEKVFLCDVIIHGVRVRLTTTSRHISEFFTDNFYNPREYSEQAQETGVVRQGSIVPFKVNVYAINGVFDSVPLYCYNTSTNSIYIFNCSFYKVIHDIVIEATAKILREDRGFIIEKTTAIEKSKNSVAFIGCNHSNFECEDRFCAHCYKLVQNPAYKLQSLNYTVFRFTFKNNAGDRYLSPIKAVMPDGSIKKGADLLEFLASCISDENIYIANLNAMLSCLTPSDEKVEIPLSGIDVKKGAEIFSYPLFKNFYQKTSTINHYPAAAYQFLHSKLENVPEITQEYMISNSQRLEDFVRGELRGSKDASIAKYFNSISEEDGKKYVARFSCFEESYVLIDMAKIFGKVKIITNPFECSKLKSLSVFRRQAKTEKIDSAVFLKHMPDAQKNNAGGTILLKTAAALCLNNISICELNIFDGIEAPDAGEGFNIKAVYEECIKKMFSIEEGKPKAENIIDGSNYKTLFPPPPPPKS</sequence>
<protein>
    <submittedName>
        <fullName evidence="1">Uncharacterized protein</fullName>
    </submittedName>
</protein>
<evidence type="ECO:0000313" key="1">
    <source>
        <dbReference type="EMBL" id="OGM04415.1"/>
    </source>
</evidence>
<organism evidence="1 2">
    <name type="scientific">Candidatus Wallbacteria bacterium GWC2_49_35</name>
    <dbReference type="NCBI Taxonomy" id="1817813"/>
    <lineage>
        <taxon>Bacteria</taxon>
        <taxon>Candidatus Walliibacteriota</taxon>
    </lineage>
</organism>
<reference evidence="1 2" key="1">
    <citation type="journal article" date="2016" name="Nat. Commun.">
        <title>Thousands of microbial genomes shed light on interconnected biogeochemical processes in an aquifer system.</title>
        <authorList>
            <person name="Anantharaman K."/>
            <person name="Brown C.T."/>
            <person name="Hug L.A."/>
            <person name="Sharon I."/>
            <person name="Castelle C.J."/>
            <person name="Probst A.J."/>
            <person name="Thomas B.C."/>
            <person name="Singh A."/>
            <person name="Wilkins M.J."/>
            <person name="Karaoz U."/>
            <person name="Brodie E.L."/>
            <person name="Williams K.H."/>
            <person name="Hubbard S.S."/>
            <person name="Banfield J.F."/>
        </authorList>
    </citation>
    <scope>NUCLEOTIDE SEQUENCE [LARGE SCALE GENOMIC DNA]</scope>
</reference>
<proteinExistence type="predicted"/>